<dbReference type="SMART" id="SM00465">
    <property type="entry name" value="GIYc"/>
    <property type="match status" value="1"/>
</dbReference>
<comment type="function">
    <text evidence="7">The UvrABC repair system catalyzes the recognition and processing of DNA lesions. UvrC both incises the 5' and 3' sides of the lesion. The N-terminal half is responsible for the 3' incision and the C-terminal half is responsible for the 5' incision.</text>
</comment>
<dbReference type="FunFam" id="3.40.1440.10:FF:000001">
    <property type="entry name" value="UvrABC system protein C"/>
    <property type="match status" value="1"/>
</dbReference>
<proteinExistence type="inferred from homology"/>
<evidence type="ECO:0000256" key="2">
    <source>
        <dbReference type="ARBA" id="ARBA00022763"/>
    </source>
</evidence>
<dbReference type="PANTHER" id="PTHR30562">
    <property type="entry name" value="UVRC/OXIDOREDUCTASE"/>
    <property type="match status" value="1"/>
</dbReference>
<dbReference type="Pfam" id="PF14520">
    <property type="entry name" value="HHH_5"/>
    <property type="match status" value="1"/>
</dbReference>
<dbReference type="Gene3D" id="3.30.420.340">
    <property type="entry name" value="UvrC, RNAse H endonuclease domain"/>
    <property type="match status" value="1"/>
</dbReference>
<dbReference type="SUPFAM" id="SSF47781">
    <property type="entry name" value="RuvA domain 2-like"/>
    <property type="match status" value="1"/>
</dbReference>
<reference evidence="11" key="2">
    <citation type="journal article" date="2021" name="PeerJ">
        <title>Extensive microbial diversity within the chicken gut microbiome revealed by metagenomics and culture.</title>
        <authorList>
            <person name="Gilroy R."/>
            <person name="Ravi A."/>
            <person name="Getino M."/>
            <person name="Pursley I."/>
            <person name="Horton D.L."/>
            <person name="Alikhan N.F."/>
            <person name="Baker D."/>
            <person name="Gharbi K."/>
            <person name="Hall N."/>
            <person name="Watson M."/>
            <person name="Adriaenssens E.M."/>
            <person name="Foster-Nyarko E."/>
            <person name="Jarju S."/>
            <person name="Secka A."/>
            <person name="Antonio M."/>
            <person name="Oren A."/>
            <person name="Chaudhuri R.R."/>
            <person name="La Ragione R."/>
            <person name="Hildebrand F."/>
            <person name="Pallen M.J."/>
        </authorList>
    </citation>
    <scope>NUCLEOTIDE SEQUENCE</scope>
    <source>
        <strain evidence="11">1383</strain>
    </source>
</reference>
<keyword evidence="5 7" id="KW-0234">DNA repair</keyword>
<dbReference type="PROSITE" id="PS50165">
    <property type="entry name" value="UVRC"/>
    <property type="match status" value="1"/>
</dbReference>
<dbReference type="InterPro" id="IPR035901">
    <property type="entry name" value="GIY-YIG_endonuc_sf"/>
</dbReference>
<dbReference type="PANTHER" id="PTHR30562:SF1">
    <property type="entry name" value="UVRABC SYSTEM PROTEIN C"/>
    <property type="match status" value="1"/>
</dbReference>
<dbReference type="InterPro" id="IPR038476">
    <property type="entry name" value="UvrC_RNase_H_dom_sf"/>
</dbReference>
<dbReference type="SUPFAM" id="SSF82771">
    <property type="entry name" value="GIY-YIG endonuclease"/>
    <property type="match status" value="1"/>
</dbReference>
<keyword evidence="2 7" id="KW-0227">DNA damage</keyword>
<evidence type="ECO:0000256" key="3">
    <source>
        <dbReference type="ARBA" id="ARBA00022769"/>
    </source>
</evidence>
<reference evidence="11" key="1">
    <citation type="submission" date="2020-10" db="EMBL/GenBank/DDBJ databases">
        <authorList>
            <person name="Gilroy R."/>
        </authorList>
    </citation>
    <scope>NUCLEOTIDE SEQUENCE</scope>
    <source>
        <strain evidence="11">1383</strain>
    </source>
</reference>
<dbReference type="GO" id="GO:0009380">
    <property type="term" value="C:excinuclease repair complex"/>
    <property type="evidence" value="ECO:0007669"/>
    <property type="project" value="InterPro"/>
</dbReference>
<comment type="similarity">
    <text evidence="7">Belongs to the UvrC family.</text>
</comment>
<evidence type="ECO:0000259" key="9">
    <source>
        <dbReference type="PROSITE" id="PS50164"/>
    </source>
</evidence>
<dbReference type="InterPro" id="IPR047296">
    <property type="entry name" value="GIY-YIG_UvrC_Cho"/>
</dbReference>
<dbReference type="Gene3D" id="1.10.150.20">
    <property type="entry name" value="5' to 3' exonuclease, C-terminal subdomain"/>
    <property type="match status" value="1"/>
</dbReference>
<dbReference type="PROSITE" id="PS50151">
    <property type="entry name" value="UVR"/>
    <property type="match status" value="1"/>
</dbReference>
<protein>
    <recommendedName>
        <fullName evidence="7">UvrABC system protein C</fullName>
        <shortName evidence="7">Protein UvrC</shortName>
    </recommendedName>
    <alternativeName>
        <fullName evidence="7">Excinuclease ABC subunit C</fullName>
    </alternativeName>
</protein>
<dbReference type="SUPFAM" id="SSF46600">
    <property type="entry name" value="C-terminal UvrC-binding domain of UvrB"/>
    <property type="match status" value="1"/>
</dbReference>
<comment type="subunit">
    <text evidence="7">Interacts with UvrB in an incision complex.</text>
</comment>
<evidence type="ECO:0000256" key="7">
    <source>
        <dbReference type="HAMAP-Rule" id="MF_00203"/>
    </source>
</evidence>
<dbReference type="Proteomes" id="UP000824161">
    <property type="component" value="Unassembled WGS sequence"/>
</dbReference>
<dbReference type="Gene3D" id="3.40.1440.10">
    <property type="entry name" value="GIY-YIG endonuclease"/>
    <property type="match status" value="1"/>
</dbReference>
<dbReference type="Pfam" id="PF08459">
    <property type="entry name" value="UvrC_RNaseH_dom"/>
    <property type="match status" value="1"/>
</dbReference>
<evidence type="ECO:0000256" key="1">
    <source>
        <dbReference type="ARBA" id="ARBA00022490"/>
    </source>
</evidence>
<dbReference type="InterPro" id="IPR001943">
    <property type="entry name" value="UVR_dom"/>
</dbReference>
<dbReference type="NCBIfam" id="TIGR00194">
    <property type="entry name" value="uvrC"/>
    <property type="match status" value="1"/>
</dbReference>
<evidence type="ECO:0000256" key="6">
    <source>
        <dbReference type="ARBA" id="ARBA00023236"/>
    </source>
</evidence>
<dbReference type="InterPro" id="IPR000305">
    <property type="entry name" value="GIY-YIG_endonuc"/>
</dbReference>
<dbReference type="Pfam" id="PF01541">
    <property type="entry name" value="GIY-YIG"/>
    <property type="match status" value="1"/>
</dbReference>
<evidence type="ECO:0000259" key="10">
    <source>
        <dbReference type="PROSITE" id="PS50165"/>
    </source>
</evidence>
<dbReference type="CDD" id="cd10434">
    <property type="entry name" value="GIY-YIG_UvrC_Cho"/>
    <property type="match status" value="1"/>
</dbReference>
<feature type="domain" description="GIY-YIG" evidence="9">
    <location>
        <begin position="14"/>
        <end position="92"/>
    </location>
</feature>
<evidence type="ECO:0000313" key="12">
    <source>
        <dbReference type="Proteomes" id="UP000824161"/>
    </source>
</evidence>
<organism evidence="11 12">
    <name type="scientific">Candidatus Merdimorpha stercoravium</name>
    <dbReference type="NCBI Taxonomy" id="2840863"/>
    <lineage>
        <taxon>Bacteria</taxon>
        <taxon>Pseudomonadati</taxon>
        <taxon>Bacteroidota</taxon>
        <taxon>Flavobacteriia</taxon>
        <taxon>Flavobacteriales</taxon>
        <taxon>Candidatus Merdimorpha</taxon>
    </lineage>
</organism>
<dbReference type="GO" id="GO:0006289">
    <property type="term" value="P:nucleotide-excision repair"/>
    <property type="evidence" value="ECO:0007669"/>
    <property type="project" value="UniProtKB-UniRule"/>
</dbReference>
<dbReference type="EMBL" id="DVLY01000019">
    <property type="protein sequence ID" value="HIT97369.1"/>
    <property type="molecule type" value="Genomic_DNA"/>
</dbReference>
<evidence type="ECO:0000256" key="4">
    <source>
        <dbReference type="ARBA" id="ARBA00022881"/>
    </source>
</evidence>
<dbReference type="InterPro" id="IPR050066">
    <property type="entry name" value="UvrABC_protein_C"/>
</dbReference>
<dbReference type="Pfam" id="PF22920">
    <property type="entry name" value="UvrC_RNaseH"/>
    <property type="match status" value="1"/>
</dbReference>
<dbReference type="InterPro" id="IPR036876">
    <property type="entry name" value="UVR_dom_sf"/>
</dbReference>
<dbReference type="GO" id="GO:0009381">
    <property type="term" value="F:excinuclease ABC activity"/>
    <property type="evidence" value="ECO:0007669"/>
    <property type="project" value="UniProtKB-UniRule"/>
</dbReference>
<dbReference type="GO" id="GO:0005737">
    <property type="term" value="C:cytoplasm"/>
    <property type="evidence" value="ECO:0007669"/>
    <property type="project" value="UniProtKB-SubCell"/>
</dbReference>
<dbReference type="GO" id="GO:0003677">
    <property type="term" value="F:DNA binding"/>
    <property type="evidence" value="ECO:0007669"/>
    <property type="project" value="UniProtKB-UniRule"/>
</dbReference>
<keyword evidence="1 7" id="KW-0963">Cytoplasm</keyword>
<evidence type="ECO:0000256" key="5">
    <source>
        <dbReference type="ARBA" id="ARBA00023204"/>
    </source>
</evidence>
<name>A0A9D1KTG9_9FLAO</name>
<feature type="domain" description="UvrC family homology region profile" evidence="10">
    <location>
        <begin position="275"/>
        <end position="477"/>
    </location>
</feature>
<dbReference type="InterPro" id="IPR010994">
    <property type="entry name" value="RuvA_2-like"/>
</dbReference>
<keyword evidence="3 7" id="KW-0228">DNA excision</keyword>
<accession>A0A9D1KTG9</accession>
<comment type="subcellular location">
    <subcellularLocation>
        <location evidence="7">Cytoplasm</location>
    </subcellularLocation>
</comment>
<dbReference type="HAMAP" id="MF_00203">
    <property type="entry name" value="UvrC"/>
    <property type="match status" value="1"/>
</dbReference>
<dbReference type="InterPro" id="IPR004791">
    <property type="entry name" value="UvrC"/>
</dbReference>
<dbReference type="GO" id="GO:0009432">
    <property type="term" value="P:SOS response"/>
    <property type="evidence" value="ECO:0007669"/>
    <property type="project" value="UniProtKB-UniRule"/>
</dbReference>
<dbReference type="PROSITE" id="PS50164">
    <property type="entry name" value="GIY_YIG"/>
    <property type="match status" value="1"/>
</dbReference>
<gene>
    <name evidence="7 11" type="primary">uvrC</name>
    <name evidence="11" type="ORF">IAC44_00865</name>
</gene>
<evidence type="ECO:0000313" key="11">
    <source>
        <dbReference type="EMBL" id="HIT97369.1"/>
    </source>
</evidence>
<comment type="caution">
    <text evidence="11">The sequence shown here is derived from an EMBL/GenBank/DDBJ whole genome shotgun (WGS) entry which is preliminary data.</text>
</comment>
<keyword evidence="6 7" id="KW-0742">SOS response</keyword>
<dbReference type="InterPro" id="IPR001162">
    <property type="entry name" value="UvrC_RNase_H_dom"/>
</dbReference>
<sequence>MNEHVELILKTIPEDPGVYRYYDAQGKILYVGKAKNLKRRVLSYFGKNIQSAKTRVMVSKIADIRFIVVQSEADALLLENNLIKTLRPRYNILLKDDKTYPWICIKKERFPRIYLTRRRVNDGSEYYGPYPAVTTAHVLLEMIRELVPLRTCKADLSEKNIAEGRIRPCLEYHIKHCAAPCAGYQSEEQYLEHIALARQIIRGHFSEALAALRRQMNAYARDLAFEQAQKVKEKILRLENYQARSTVAGTSVNDVDVFSIVSDSQDAYVNYLRVVRGAVIQSYTMEIDKRMDEPDEELLSLAIVEIRRMFASNAREILLPFPLDISLGEGIKLRVPTKSDKRQLVELSEKNARMARMERMNKERIVDPQAHANRIMQTMKADLGLPVEPRHIECFDNSNIQGTHPVSSCVVFRDGKPSKKDYRHFIVRTVEGPDDFATMQEVIRRRYSRLLEEGEELPDLIIVDGGKGQLSAAYEIITELGIADRVKMIGLAKRLEEIFYPGDPLPLYLDRRSITLRIIQQLRDEAHRFGITHHRLRRSKSALVSSLDAIKGIGTKSREALLSHFGSVEKIRRAAPEDLAAVIGAARARLVAEYFSQKDKA</sequence>
<evidence type="ECO:0000259" key="8">
    <source>
        <dbReference type="PROSITE" id="PS50151"/>
    </source>
</evidence>
<keyword evidence="4 7" id="KW-0267">Excision nuclease</keyword>
<dbReference type="AlphaFoldDB" id="A0A9D1KTG9"/>
<feature type="domain" description="UVR" evidence="8">
    <location>
        <begin position="206"/>
        <end position="241"/>
    </location>
</feature>